<keyword evidence="14" id="KW-1185">Reference proteome</keyword>
<accession>A0A495XKZ9</accession>
<protein>
    <submittedName>
        <fullName evidence="13">Aryl-phospho-beta-D-glucosidase BglC (GH1 family)</fullName>
    </submittedName>
</protein>
<dbReference type="GO" id="GO:0009986">
    <property type="term" value="C:cell surface"/>
    <property type="evidence" value="ECO:0007669"/>
    <property type="project" value="TreeGrafter"/>
</dbReference>
<dbReference type="GO" id="GO:0005576">
    <property type="term" value="C:extracellular region"/>
    <property type="evidence" value="ECO:0007669"/>
    <property type="project" value="TreeGrafter"/>
</dbReference>
<evidence type="ECO:0000256" key="8">
    <source>
        <dbReference type="RuleBase" id="RU361153"/>
    </source>
</evidence>
<dbReference type="InterPro" id="IPR013783">
    <property type="entry name" value="Ig-like_fold"/>
</dbReference>
<evidence type="ECO:0000313" key="13">
    <source>
        <dbReference type="EMBL" id="RKT74777.1"/>
    </source>
</evidence>
<dbReference type="GO" id="GO:0030245">
    <property type="term" value="P:cellulose catabolic process"/>
    <property type="evidence" value="ECO:0007669"/>
    <property type="project" value="UniProtKB-KW"/>
</dbReference>
<dbReference type="Pfam" id="PF00150">
    <property type="entry name" value="Cellulase"/>
    <property type="match status" value="1"/>
</dbReference>
<dbReference type="SUPFAM" id="SSF51445">
    <property type="entry name" value="(Trans)glycosidases"/>
    <property type="match status" value="1"/>
</dbReference>
<dbReference type="InterPro" id="IPR005102">
    <property type="entry name" value="Carbo-bd_X2"/>
</dbReference>
<evidence type="ECO:0000256" key="6">
    <source>
        <dbReference type="ARBA" id="ARBA00023295"/>
    </source>
</evidence>
<evidence type="ECO:0000256" key="7">
    <source>
        <dbReference type="ARBA" id="ARBA00023326"/>
    </source>
</evidence>
<dbReference type="InterPro" id="IPR001547">
    <property type="entry name" value="Glyco_hydro_5"/>
</dbReference>
<name>A0A495XKZ9_9PSEU</name>
<feature type="signal peptide" evidence="9">
    <location>
        <begin position="1"/>
        <end position="36"/>
    </location>
</feature>
<evidence type="ECO:0000256" key="3">
    <source>
        <dbReference type="ARBA" id="ARBA00022801"/>
    </source>
</evidence>
<keyword evidence="5" id="KW-0119">Carbohydrate metabolism</keyword>
<keyword evidence="2 9" id="KW-0732">Signal</keyword>
<dbReference type="PANTHER" id="PTHR31297">
    <property type="entry name" value="GLUCAN ENDO-1,6-BETA-GLUCOSIDASE B"/>
    <property type="match status" value="1"/>
</dbReference>
<dbReference type="PIRSF" id="PIRSF001043">
    <property type="entry name" value="Endoglucanase_B"/>
    <property type="match status" value="1"/>
</dbReference>
<feature type="domain" description="Endoglucanase B carbohydrate binding" evidence="12">
    <location>
        <begin position="475"/>
        <end position="579"/>
    </location>
</feature>
<comment type="similarity">
    <text evidence="1 8">Belongs to the glycosyl hydrolase 5 (cellulase A) family.</text>
</comment>
<comment type="caution">
    <text evidence="13">The sequence shown here is derived from an EMBL/GenBank/DDBJ whole genome shotgun (WGS) entry which is preliminary data.</text>
</comment>
<keyword evidence="4" id="KW-0136">Cellulose degradation</keyword>
<keyword evidence="3 8" id="KW-0378">Hydrolase</keyword>
<evidence type="ECO:0000259" key="11">
    <source>
        <dbReference type="Pfam" id="PF03442"/>
    </source>
</evidence>
<dbReference type="InterPro" id="IPR016282">
    <property type="entry name" value="Glyco_hydro_5_endoGlcnase_B"/>
</dbReference>
<dbReference type="Gene3D" id="2.60.40.10">
    <property type="entry name" value="Immunoglobulins"/>
    <property type="match status" value="1"/>
</dbReference>
<dbReference type="Gene3D" id="3.20.20.80">
    <property type="entry name" value="Glycosidases"/>
    <property type="match status" value="1"/>
</dbReference>
<dbReference type="OrthoDB" id="9800955at2"/>
<feature type="chain" id="PRO_5019822277" evidence="9">
    <location>
        <begin position="37"/>
        <end position="581"/>
    </location>
</feature>
<dbReference type="EMBL" id="RBXR01000001">
    <property type="protein sequence ID" value="RKT74777.1"/>
    <property type="molecule type" value="Genomic_DNA"/>
</dbReference>
<evidence type="ECO:0000256" key="1">
    <source>
        <dbReference type="ARBA" id="ARBA00005641"/>
    </source>
</evidence>
<dbReference type="InterPro" id="IPR040946">
    <property type="entry name" value="CBM46"/>
</dbReference>
<dbReference type="PROSITE" id="PS00659">
    <property type="entry name" value="GLYCOSYL_HYDROL_F5"/>
    <property type="match status" value="1"/>
</dbReference>
<dbReference type="PANTHER" id="PTHR31297:SF41">
    <property type="entry name" value="ENDOGLUCANASE, PUTATIVE (AFU_ORTHOLOGUE AFUA_5G01830)-RELATED"/>
    <property type="match status" value="1"/>
</dbReference>
<evidence type="ECO:0000256" key="2">
    <source>
        <dbReference type="ARBA" id="ARBA00022729"/>
    </source>
</evidence>
<evidence type="ECO:0000259" key="10">
    <source>
        <dbReference type="Pfam" id="PF00150"/>
    </source>
</evidence>
<dbReference type="InterPro" id="IPR014756">
    <property type="entry name" value="Ig_E-set"/>
</dbReference>
<feature type="domain" description="Glycoside hydrolase family 5" evidence="10">
    <location>
        <begin position="74"/>
        <end position="354"/>
    </location>
</feature>
<keyword evidence="7" id="KW-0624">Polysaccharide degradation</keyword>
<sequence>MTMTGAHRAGRTHRLWMALGLALITAAGLAVAPATADPAPSADPAASAVPGTAQGVVAAMQPSWNLGNSLDAIPNETAWGNPPATKALFDAVRAKGFRSVRIPVTWSNAQSATAPYTIDPAYLGRVKEVVDAALSAGHYVLLNVHHDSWQWISKMADDHDAVRARFDATWRQIATAFRDSPRRLLFESVNEPFFDNATDAQKTQYMDELNTSFHTLVRASGGGNATRVLVLPTLGTTPAQNLMEDLVSTITELHDPNLAATVHYYGFWPFSVNIAGFTRFEETSRKDLVDAFTRMRDIFVAKGIPVYLGEYGLLSYPDYTKPAAPVERGEMWKYFELLGHQARISGVTTALWDAGSFINRNTLQWREQGLVDLIRASWRTRSGTASSDQVFVPKSAPITDHTLTLERNGTTFRGLWHGDTKLTAGRDYTVSGDALTLTKTALTRLVGDRAYGVNASLQARFSAGAPWPIDVITHDLPVQSDATGTTEAFAIPTQFRGDVLATMQARYADGSNAGTATWTPYQEFHQTFYPRYADGTLVLTPAFLNALTDGAPVTLTFDFWSGAAVTYRVTRTGTTVTGTVS</sequence>
<evidence type="ECO:0000313" key="14">
    <source>
        <dbReference type="Proteomes" id="UP000272729"/>
    </source>
</evidence>
<dbReference type="Pfam" id="PF03442">
    <property type="entry name" value="CBM_X2"/>
    <property type="match status" value="1"/>
</dbReference>
<evidence type="ECO:0000256" key="5">
    <source>
        <dbReference type="ARBA" id="ARBA00023277"/>
    </source>
</evidence>
<dbReference type="InterPro" id="IPR017853">
    <property type="entry name" value="GH"/>
</dbReference>
<dbReference type="InterPro" id="IPR018087">
    <property type="entry name" value="Glyco_hydro_5_CS"/>
</dbReference>
<dbReference type="InterPro" id="IPR050386">
    <property type="entry name" value="Glycosyl_hydrolase_5"/>
</dbReference>
<dbReference type="Proteomes" id="UP000272729">
    <property type="component" value="Unassembled WGS sequence"/>
</dbReference>
<reference evidence="13 14" key="1">
    <citation type="submission" date="2018-10" db="EMBL/GenBank/DDBJ databases">
        <title>Sequencing the genomes of 1000 actinobacteria strains.</title>
        <authorList>
            <person name="Klenk H.-P."/>
        </authorList>
    </citation>
    <scope>NUCLEOTIDE SEQUENCE [LARGE SCALE GENOMIC DNA]</scope>
    <source>
        <strain evidence="13 14">DSM 43911</strain>
    </source>
</reference>
<dbReference type="Pfam" id="PF18448">
    <property type="entry name" value="CBM46"/>
    <property type="match status" value="1"/>
</dbReference>
<proteinExistence type="inferred from homology"/>
<dbReference type="GO" id="GO:0008422">
    <property type="term" value="F:beta-glucosidase activity"/>
    <property type="evidence" value="ECO:0007669"/>
    <property type="project" value="TreeGrafter"/>
</dbReference>
<feature type="domain" description="Carbohydrate binding X2" evidence="11">
    <location>
        <begin position="386"/>
        <end position="471"/>
    </location>
</feature>
<evidence type="ECO:0000256" key="9">
    <source>
        <dbReference type="SAM" id="SignalP"/>
    </source>
</evidence>
<dbReference type="SUPFAM" id="SSF81296">
    <property type="entry name" value="E set domains"/>
    <property type="match status" value="1"/>
</dbReference>
<organism evidence="13 14">
    <name type="scientific">Saccharothrix variisporea</name>
    <dbReference type="NCBI Taxonomy" id="543527"/>
    <lineage>
        <taxon>Bacteria</taxon>
        <taxon>Bacillati</taxon>
        <taxon>Actinomycetota</taxon>
        <taxon>Actinomycetes</taxon>
        <taxon>Pseudonocardiales</taxon>
        <taxon>Pseudonocardiaceae</taxon>
        <taxon>Saccharothrix</taxon>
    </lineage>
</organism>
<gene>
    <name evidence="13" type="ORF">DFJ66_8147</name>
</gene>
<evidence type="ECO:0000256" key="4">
    <source>
        <dbReference type="ARBA" id="ARBA00023001"/>
    </source>
</evidence>
<keyword evidence="6 8" id="KW-0326">Glycosidase</keyword>
<evidence type="ECO:0000259" key="12">
    <source>
        <dbReference type="Pfam" id="PF18448"/>
    </source>
</evidence>
<dbReference type="AlphaFoldDB" id="A0A495XKZ9"/>